<evidence type="ECO:0000259" key="4">
    <source>
        <dbReference type="PROSITE" id="PS50949"/>
    </source>
</evidence>
<keyword evidence="6" id="KW-1185">Reference proteome</keyword>
<dbReference type="PROSITE" id="PS50949">
    <property type="entry name" value="HTH_GNTR"/>
    <property type="match status" value="1"/>
</dbReference>
<dbReference type="InterPro" id="IPR036390">
    <property type="entry name" value="WH_DNA-bd_sf"/>
</dbReference>
<dbReference type="GO" id="GO:0003700">
    <property type="term" value="F:DNA-binding transcription factor activity"/>
    <property type="evidence" value="ECO:0007669"/>
    <property type="project" value="InterPro"/>
</dbReference>
<dbReference type="AlphaFoldDB" id="A0A917TFP1"/>
<sequence>MHPMMSPPANGGHRPQKAAMLLAQRIIRDVQYERLKPGDHLEPERTMLERYETGRGTLREALRFLEFQGVIVIKPGPRGGPILTDPNASHLASTLVLLMQLKQAPFRNIVEVRTALEPMISRLAAERISDESLAELGGTIDQMRDHLDNQDLFLEANQRFHDIIAWSSGNTLFGYIVDSLLGILDGTVIGIEYPSPRRAAIVKAHDEIYHALMSRDPQAAEDRMRDHINEYVKYAELKFPEVMDHVIRWDRTIT</sequence>
<dbReference type="Gene3D" id="1.20.120.530">
    <property type="entry name" value="GntR ligand-binding domain-like"/>
    <property type="match status" value="1"/>
</dbReference>
<comment type="caution">
    <text evidence="5">The sequence shown here is derived from an EMBL/GenBank/DDBJ whole genome shotgun (WGS) entry which is preliminary data.</text>
</comment>
<evidence type="ECO:0000256" key="1">
    <source>
        <dbReference type="ARBA" id="ARBA00023015"/>
    </source>
</evidence>
<keyword evidence="3" id="KW-0804">Transcription</keyword>
<evidence type="ECO:0000313" key="6">
    <source>
        <dbReference type="Proteomes" id="UP000642070"/>
    </source>
</evidence>
<evidence type="ECO:0000313" key="5">
    <source>
        <dbReference type="EMBL" id="GGM20625.1"/>
    </source>
</evidence>
<dbReference type="InterPro" id="IPR000524">
    <property type="entry name" value="Tscrpt_reg_HTH_GntR"/>
</dbReference>
<reference evidence="5" key="1">
    <citation type="journal article" date="2014" name="Int. J. Syst. Evol. Microbiol.">
        <title>Complete genome sequence of Corynebacterium casei LMG S-19264T (=DSM 44701T), isolated from a smear-ripened cheese.</title>
        <authorList>
            <consortium name="US DOE Joint Genome Institute (JGI-PGF)"/>
            <person name="Walter F."/>
            <person name="Albersmeier A."/>
            <person name="Kalinowski J."/>
            <person name="Ruckert C."/>
        </authorList>
    </citation>
    <scope>NUCLEOTIDE SEQUENCE</scope>
    <source>
        <strain evidence="5">JCM 19831</strain>
    </source>
</reference>
<dbReference type="PANTHER" id="PTHR43537">
    <property type="entry name" value="TRANSCRIPTIONAL REGULATOR, GNTR FAMILY"/>
    <property type="match status" value="1"/>
</dbReference>
<dbReference type="SUPFAM" id="SSF46785">
    <property type="entry name" value="Winged helix' DNA-binding domain"/>
    <property type="match status" value="1"/>
</dbReference>
<dbReference type="Pfam" id="PF00392">
    <property type="entry name" value="GntR"/>
    <property type="match status" value="1"/>
</dbReference>
<dbReference type="InterPro" id="IPR036388">
    <property type="entry name" value="WH-like_DNA-bd_sf"/>
</dbReference>
<keyword evidence="1" id="KW-0805">Transcription regulation</keyword>
<accession>A0A917TFP1</accession>
<dbReference type="PANTHER" id="PTHR43537:SF5">
    <property type="entry name" value="UXU OPERON TRANSCRIPTIONAL REGULATOR"/>
    <property type="match status" value="1"/>
</dbReference>
<dbReference type="SUPFAM" id="SSF48008">
    <property type="entry name" value="GntR ligand-binding domain-like"/>
    <property type="match status" value="1"/>
</dbReference>
<dbReference type="Pfam" id="PF07729">
    <property type="entry name" value="FCD"/>
    <property type="match status" value="1"/>
</dbReference>
<evidence type="ECO:0000256" key="3">
    <source>
        <dbReference type="ARBA" id="ARBA00023163"/>
    </source>
</evidence>
<name>A0A917TFP1_9ACTN</name>
<proteinExistence type="predicted"/>
<organism evidence="5 6">
    <name type="scientific">Dactylosporangium sucinum</name>
    <dbReference type="NCBI Taxonomy" id="1424081"/>
    <lineage>
        <taxon>Bacteria</taxon>
        <taxon>Bacillati</taxon>
        <taxon>Actinomycetota</taxon>
        <taxon>Actinomycetes</taxon>
        <taxon>Micromonosporales</taxon>
        <taxon>Micromonosporaceae</taxon>
        <taxon>Dactylosporangium</taxon>
    </lineage>
</organism>
<protein>
    <submittedName>
        <fullName evidence="5">GntR family transcriptional regulator</fullName>
    </submittedName>
</protein>
<dbReference type="SMART" id="SM00345">
    <property type="entry name" value="HTH_GNTR"/>
    <property type="match status" value="1"/>
</dbReference>
<dbReference type="InterPro" id="IPR008920">
    <property type="entry name" value="TF_FadR/GntR_C"/>
</dbReference>
<feature type="domain" description="HTH gntR-type" evidence="4">
    <location>
        <begin position="16"/>
        <end position="86"/>
    </location>
</feature>
<dbReference type="Proteomes" id="UP000642070">
    <property type="component" value="Unassembled WGS sequence"/>
</dbReference>
<evidence type="ECO:0000256" key="2">
    <source>
        <dbReference type="ARBA" id="ARBA00023125"/>
    </source>
</evidence>
<dbReference type="SMART" id="SM00895">
    <property type="entry name" value="FCD"/>
    <property type="match status" value="1"/>
</dbReference>
<dbReference type="EMBL" id="BMPI01000009">
    <property type="protein sequence ID" value="GGM20625.1"/>
    <property type="molecule type" value="Genomic_DNA"/>
</dbReference>
<dbReference type="InterPro" id="IPR011711">
    <property type="entry name" value="GntR_C"/>
</dbReference>
<reference evidence="5" key="2">
    <citation type="submission" date="2020-09" db="EMBL/GenBank/DDBJ databases">
        <authorList>
            <person name="Sun Q."/>
            <person name="Ohkuma M."/>
        </authorList>
    </citation>
    <scope>NUCLEOTIDE SEQUENCE</scope>
    <source>
        <strain evidence="5">JCM 19831</strain>
    </source>
</reference>
<dbReference type="Gene3D" id="1.10.10.10">
    <property type="entry name" value="Winged helix-like DNA-binding domain superfamily/Winged helix DNA-binding domain"/>
    <property type="match status" value="1"/>
</dbReference>
<dbReference type="GO" id="GO:0003677">
    <property type="term" value="F:DNA binding"/>
    <property type="evidence" value="ECO:0007669"/>
    <property type="project" value="UniProtKB-KW"/>
</dbReference>
<keyword evidence="2" id="KW-0238">DNA-binding</keyword>
<gene>
    <name evidence="5" type="ORF">GCM10007977_022200</name>
</gene>